<evidence type="ECO:0000313" key="2">
    <source>
        <dbReference type="EMBL" id="KAA6300839.1"/>
    </source>
</evidence>
<name>A0A5M8NYK2_9BACT</name>
<evidence type="ECO:0000256" key="1">
    <source>
        <dbReference type="SAM" id="SignalP"/>
    </source>
</evidence>
<proteinExistence type="predicted"/>
<dbReference type="AlphaFoldDB" id="A0A5M8NYK2"/>
<protein>
    <recommendedName>
        <fullName evidence="4">Hemin receptor</fullName>
    </recommendedName>
</protein>
<dbReference type="SUPFAM" id="SSF56935">
    <property type="entry name" value="Porins"/>
    <property type="match status" value="1"/>
</dbReference>
<sequence>MKKIITLAVVAICFFGGTALNAQTLYDANRLMGSDLNGTARFVGMGGAMGALGGDISTIGTNPAGIGIYRSNDVMLSFGLVNAGSKSILDNATMEIDRLNGSFDNIGFVLSNKVGDLTSLKCVNIGFNYRNLKSFNKNMSMKGNIIVSQTQQFASMVNNNSADYGEFLTPDRLMDKNAFSFNDVPWLGAMAYEANLITLDENEKQYLPYLLDDNVVFSEYSSRERGGVDSYDMNVALNFYDRFYLGATLGAYSVDYTRRTSYSETFYVKDMFKDGNDGNYTLYNNYALEGSGIDFKLGFIVRPIEASSLRIGAAIHTPTWYQLKENHFAKLDYKTYVNVSEPPITGATFPQFANGNRMEGETEYRITTPWTYNLSLGYTIGSNIAMGAEYEYSDHSSGTLWYADGMKMEEETDAIREGLKGVHTIRAGVEFKVAPEFSFRLGYNRITASVYDDTFKGLPINTIRTDTEFSNGKTANNYTLGFGYRGKSLYADMAYLYNTYRENFYAFDNINLPATKVTNNNHKVMFTLGLRF</sequence>
<keyword evidence="1" id="KW-0732">Signal</keyword>
<feature type="signal peptide" evidence="1">
    <location>
        <begin position="1"/>
        <end position="22"/>
    </location>
</feature>
<evidence type="ECO:0000313" key="3">
    <source>
        <dbReference type="Proteomes" id="UP000324575"/>
    </source>
</evidence>
<dbReference type="Proteomes" id="UP000324575">
    <property type="component" value="Unassembled WGS sequence"/>
</dbReference>
<gene>
    <name evidence="2" type="ORF">EZS26_003004</name>
</gene>
<dbReference type="EMBL" id="SNRX01000044">
    <property type="protein sequence ID" value="KAA6300839.1"/>
    <property type="molecule type" value="Genomic_DNA"/>
</dbReference>
<organism evidence="2 3">
    <name type="scientific">Candidatus Ordinivivax streblomastigis</name>
    <dbReference type="NCBI Taxonomy" id="2540710"/>
    <lineage>
        <taxon>Bacteria</taxon>
        <taxon>Pseudomonadati</taxon>
        <taxon>Bacteroidota</taxon>
        <taxon>Bacteroidia</taxon>
        <taxon>Bacteroidales</taxon>
        <taxon>Candidatus Ordinivivax</taxon>
    </lineage>
</organism>
<evidence type="ECO:0008006" key="4">
    <source>
        <dbReference type="Google" id="ProtNLM"/>
    </source>
</evidence>
<comment type="caution">
    <text evidence="2">The sequence shown here is derived from an EMBL/GenBank/DDBJ whole genome shotgun (WGS) entry which is preliminary data.</text>
</comment>
<feature type="chain" id="PRO_5024387456" description="Hemin receptor" evidence="1">
    <location>
        <begin position="23"/>
        <end position="532"/>
    </location>
</feature>
<dbReference type="Gene3D" id="2.40.160.60">
    <property type="entry name" value="Outer membrane protein transport protein (OMPP1/FadL/TodX)"/>
    <property type="match status" value="1"/>
</dbReference>
<reference evidence="2 3" key="1">
    <citation type="submission" date="2019-03" db="EMBL/GenBank/DDBJ databases">
        <title>Single cell metagenomics reveals metabolic interactions within the superorganism composed of flagellate Streblomastix strix and complex community of Bacteroidetes bacteria on its surface.</title>
        <authorList>
            <person name="Treitli S.C."/>
            <person name="Kolisko M."/>
            <person name="Husnik F."/>
            <person name="Keeling P."/>
            <person name="Hampl V."/>
        </authorList>
    </citation>
    <scope>NUCLEOTIDE SEQUENCE [LARGE SCALE GENOMIC DNA]</scope>
    <source>
        <strain evidence="2">St1</strain>
    </source>
</reference>
<accession>A0A5M8NYK2</accession>